<dbReference type="InterPro" id="IPR034603">
    <property type="entry name" value="Dipeptide_epimerase"/>
</dbReference>
<comment type="caution">
    <text evidence="7">The sequence shown here is derived from an EMBL/GenBank/DDBJ whole genome shotgun (WGS) entry which is preliminary data.</text>
</comment>
<comment type="similarity">
    <text evidence="1 5">Belongs to the mandelate racemase/muconate lactonizing enzyme family.</text>
</comment>
<dbReference type="EC" id="5.1.1.-" evidence="5"/>
<evidence type="ECO:0000256" key="3">
    <source>
        <dbReference type="ARBA" id="ARBA00022842"/>
    </source>
</evidence>
<evidence type="ECO:0000313" key="7">
    <source>
        <dbReference type="EMBL" id="MFC4294432.1"/>
    </source>
</evidence>
<name>A0ABV8RM80_9SPHN</name>
<evidence type="ECO:0000256" key="1">
    <source>
        <dbReference type="ARBA" id="ARBA00008031"/>
    </source>
</evidence>
<comment type="cofactor">
    <cofactor evidence="5">
        <name>Mg(2+)</name>
        <dbReference type="ChEBI" id="CHEBI:18420"/>
    </cofactor>
    <text evidence="5">Binds 1 Mg(2+) ion per subunit.</text>
</comment>
<dbReference type="RefSeq" id="WP_379537882.1">
    <property type="nucleotide sequence ID" value="NZ_JBHSDR010000003.1"/>
</dbReference>
<organism evidence="7 8">
    <name type="scientific">Novosphingobium tardum</name>
    <dbReference type="NCBI Taxonomy" id="1538021"/>
    <lineage>
        <taxon>Bacteria</taxon>
        <taxon>Pseudomonadati</taxon>
        <taxon>Pseudomonadota</taxon>
        <taxon>Alphaproteobacteria</taxon>
        <taxon>Sphingomonadales</taxon>
        <taxon>Sphingomonadaceae</taxon>
        <taxon>Novosphingobium</taxon>
    </lineage>
</organism>
<keyword evidence="2 5" id="KW-0479">Metal-binding</keyword>
<reference evidence="8" key="1">
    <citation type="journal article" date="2019" name="Int. J. Syst. Evol. Microbiol.">
        <title>The Global Catalogue of Microorganisms (GCM) 10K type strain sequencing project: providing services to taxonomists for standard genome sequencing and annotation.</title>
        <authorList>
            <consortium name="The Broad Institute Genomics Platform"/>
            <consortium name="The Broad Institute Genome Sequencing Center for Infectious Disease"/>
            <person name="Wu L."/>
            <person name="Ma J."/>
        </authorList>
    </citation>
    <scope>NUCLEOTIDE SEQUENCE [LARGE SCALE GENOMIC DNA]</scope>
    <source>
        <strain evidence="8">CGMCC 1.12989</strain>
    </source>
</reference>
<dbReference type="Gene3D" id="3.30.390.10">
    <property type="entry name" value="Enolase-like, N-terminal domain"/>
    <property type="match status" value="1"/>
</dbReference>
<dbReference type="Pfam" id="PF13378">
    <property type="entry name" value="MR_MLE_C"/>
    <property type="match status" value="1"/>
</dbReference>
<feature type="domain" description="Mandelate racemase/muconate lactonizing enzyme C-terminal" evidence="6">
    <location>
        <begin position="144"/>
        <end position="238"/>
    </location>
</feature>
<dbReference type="Gene3D" id="3.20.20.120">
    <property type="entry name" value="Enolase-like C-terminal domain"/>
    <property type="match status" value="1"/>
</dbReference>
<dbReference type="InterPro" id="IPR036849">
    <property type="entry name" value="Enolase-like_C_sf"/>
</dbReference>
<dbReference type="SMART" id="SM00922">
    <property type="entry name" value="MR_MLE"/>
    <property type="match status" value="1"/>
</dbReference>
<dbReference type="EMBL" id="JBHSDR010000003">
    <property type="protein sequence ID" value="MFC4294432.1"/>
    <property type="molecule type" value="Genomic_DNA"/>
</dbReference>
<keyword evidence="8" id="KW-1185">Reference proteome</keyword>
<dbReference type="InterPro" id="IPR013342">
    <property type="entry name" value="Mandelate_racemase_C"/>
</dbReference>
<dbReference type="PANTHER" id="PTHR48073">
    <property type="entry name" value="O-SUCCINYLBENZOATE SYNTHASE-RELATED"/>
    <property type="match status" value="1"/>
</dbReference>
<dbReference type="InterPro" id="IPR029017">
    <property type="entry name" value="Enolase-like_N"/>
</dbReference>
<dbReference type="CDD" id="cd03319">
    <property type="entry name" value="L-Ala-DL-Glu_epimerase"/>
    <property type="match status" value="1"/>
</dbReference>
<dbReference type="InterPro" id="IPR029065">
    <property type="entry name" value="Enolase_C-like"/>
</dbReference>
<proteinExistence type="inferred from homology"/>
<evidence type="ECO:0000259" key="6">
    <source>
        <dbReference type="SMART" id="SM00922"/>
    </source>
</evidence>
<dbReference type="SUPFAM" id="SSF51604">
    <property type="entry name" value="Enolase C-terminal domain-like"/>
    <property type="match status" value="1"/>
</dbReference>
<evidence type="ECO:0000313" key="8">
    <source>
        <dbReference type="Proteomes" id="UP001595828"/>
    </source>
</evidence>
<dbReference type="SUPFAM" id="SSF54826">
    <property type="entry name" value="Enolase N-terminal domain-like"/>
    <property type="match status" value="1"/>
</dbReference>
<dbReference type="PANTHER" id="PTHR48073:SF2">
    <property type="entry name" value="O-SUCCINYLBENZOATE SYNTHASE"/>
    <property type="match status" value="1"/>
</dbReference>
<accession>A0ABV8RM80</accession>
<protein>
    <recommendedName>
        <fullName evidence="5">Dipeptide epimerase</fullName>
        <ecNumber evidence="5">5.1.1.-</ecNumber>
    </recommendedName>
</protein>
<evidence type="ECO:0000256" key="5">
    <source>
        <dbReference type="RuleBase" id="RU366006"/>
    </source>
</evidence>
<keyword evidence="3 5" id="KW-0460">Magnesium</keyword>
<sequence length="337" mass="35041">MPGYRRESGSPQSTEAMRFTAWVERFPVAGAFTIARGAKTHVDVVVCEASDGVHVGEGEGTPIYYRGETAADCVAQIEGWSASGGHDDRRRLLDEMAPGAARNALDCALWALQSQRKGRSLASLASLPEPGPVATAFTVSLATPPDMAAAASEAQSGGFTLLKAKLAGDGLDRARIAAVRAAAPRTRLVIDANESWAPDQVLAEASALASLGVELIEQPLPAGRDGSLAGIGAPVPFCADESCHVAADLPVIGTRYQAVNVKLDKAGGLTAALDLARAARSAGLDVMLGCMLSSSRAVRFAQILTGLARWVDLDGPALLAADVLNPLRYEGGMLWPD</sequence>
<evidence type="ECO:0000256" key="4">
    <source>
        <dbReference type="ARBA" id="ARBA00023235"/>
    </source>
</evidence>
<keyword evidence="4 5" id="KW-0413">Isomerase</keyword>
<evidence type="ECO:0000256" key="2">
    <source>
        <dbReference type="ARBA" id="ARBA00022723"/>
    </source>
</evidence>
<gene>
    <name evidence="7" type="ORF">ACFO0A_05090</name>
</gene>
<dbReference type="Proteomes" id="UP001595828">
    <property type="component" value="Unassembled WGS sequence"/>
</dbReference>